<dbReference type="EMBL" id="PDPS01000062">
    <property type="protein sequence ID" value="PID55579.1"/>
    <property type="molecule type" value="Genomic_DNA"/>
</dbReference>
<dbReference type="InterPro" id="IPR010992">
    <property type="entry name" value="IHF-like_DNA-bd_dom_sf"/>
</dbReference>
<comment type="similarity">
    <text evidence="1">Belongs to the bacterial histone-like protein family.</text>
</comment>
<evidence type="ECO:0000256" key="2">
    <source>
        <dbReference type="SAM" id="MobiDB-lite"/>
    </source>
</evidence>
<evidence type="ECO:0000313" key="5">
    <source>
        <dbReference type="Proteomes" id="UP000229740"/>
    </source>
</evidence>
<dbReference type="SMART" id="SM00411">
    <property type="entry name" value="BHL"/>
    <property type="match status" value="1"/>
</dbReference>
<dbReference type="SUPFAM" id="SSF47729">
    <property type="entry name" value="IHF-like DNA-binding proteins"/>
    <property type="match status" value="1"/>
</dbReference>
<keyword evidence="3" id="KW-0472">Membrane</keyword>
<keyword evidence="3" id="KW-0812">Transmembrane</keyword>
<evidence type="ECO:0000313" key="4">
    <source>
        <dbReference type="EMBL" id="PID55579.1"/>
    </source>
</evidence>
<dbReference type="Gene3D" id="4.10.520.10">
    <property type="entry name" value="IHF-like DNA-binding proteins"/>
    <property type="match status" value="1"/>
</dbReference>
<dbReference type="Pfam" id="PF00216">
    <property type="entry name" value="Bac_DNA_binding"/>
    <property type="match status" value="1"/>
</dbReference>
<dbReference type="GO" id="GO:0003677">
    <property type="term" value="F:DNA binding"/>
    <property type="evidence" value="ECO:0007669"/>
    <property type="project" value="InterPro"/>
</dbReference>
<dbReference type="GO" id="GO:0030527">
    <property type="term" value="F:structural constituent of chromatin"/>
    <property type="evidence" value="ECO:0007669"/>
    <property type="project" value="InterPro"/>
</dbReference>
<proteinExistence type="inferred from homology"/>
<organism evidence="4 5">
    <name type="scientific">candidate division KSB3 bacterium</name>
    <dbReference type="NCBI Taxonomy" id="2044937"/>
    <lineage>
        <taxon>Bacteria</taxon>
        <taxon>candidate division KSB3</taxon>
    </lineage>
</organism>
<feature type="transmembrane region" description="Helical" evidence="3">
    <location>
        <begin position="176"/>
        <end position="195"/>
    </location>
</feature>
<sequence length="378" mass="43333">MTEHLNPSKLVERLKDKVDLDEEKLKAFNTELFSIIQRELKKKETFSIFGFGTFKRLPVEEAAGRNPQNGEGILIPAHFRIKFIPAAQAARRINAEFAHLKPIILEEDNEEHKSLLLKAEQYTRERENDDDGDDNDDELEEEFMERRAVEKTVIFSPPENEEIEEEKPEKKNKRKLIIILLLLLLLSGLGIFLFGRPSSSAAPAPEQKETPEKIQEEKPAAPKETAKPEQTPVPRPGTKQKQKEAVNYNIRKGDSFSKLARTTWGDLCLWPYLYSHNAGNYPDPDRLQPGNSIIIPPRPDKEKDQLVIEKSILKAYERYKVLIRQQPDSPWNARRKISAGNVLGGGEILYPGFLKAHKGKIPEEEIRWLEDSGILHRP</sequence>
<evidence type="ECO:0000256" key="3">
    <source>
        <dbReference type="SAM" id="Phobius"/>
    </source>
</evidence>
<comment type="caution">
    <text evidence="4">The sequence shown here is derived from an EMBL/GenBank/DDBJ whole genome shotgun (WGS) entry which is preliminary data.</text>
</comment>
<protein>
    <recommendedName>
        <fullName evidence="6">LysM domain-containing protein</fullName>
    </recommendedName>
</protein>
<dbReference type="AlphaFoldDB" id="A0A2G6E0F1"/>
<dbReference type="InterPro" id="IPR036779">
    <property type="entry name" value="LysM_dom_sf"/>
</dbReference>
<feature type="region of interest" description="Disordered" evidence="2">
    <location>
        <begin position="147"/>
        <end position="168"/>
    </location>
</feature>
<dbReference type="PANTHER" id="PTHR33175">
    <property type="entry name" value="DNA-BINDING PROTEIN HU"/>
    <property type="match status" value="1"/>
</dbReference>
<accession>A0A2G6E0F1</accession>
<gene>
    <name evidence="4" type="ORF">CSB45_15305</name>
</gene>
<dbReference type="GO" id="GO:0005829">
    <property type="term" value="C:cytosol"/>
    <property type="evidence" value="ECO:0007669"/>
    <property type="project" value="TreeGrafter"/>
</dbReference>
<feature type="region of interest" description="Disordered" evidence="2">
    <location>
        <begin position="199"/>
        <end position="245"/>
    </location>
</feature>
<dbReference type="InterPro" id="IPR000119">
    <property type="entry name" value="Hist_DNA-bd"/>
</dbReference>
<keyword evidence="3" id="KW-1133">Transmembrane helix</keyword>
<evidence type="ECO:0000256" key="1">
    <source>
        <dbReference type="RuleBase" id="RU003939"/>
    </source>
</evidence>
<dbReference type="Proteomes" id="UP000229740">
    <property type="component" value="Unassembled WGS sequence"/>
</dbReference>
<name>A0A2G6E0F1_9BACT</name>
<evidence type="ECO:0008006" key="6">
    <source>
        <dbReference type="Google" id="ProtNLM"/>
    </source>
</evidence>
<dbReference type="Gene3D" id="3.10.350.10">
    <property type="entry name" value="LysM domain"/>
    <property type="match status" value="1"/>
</dbReference>
<dbReference type="PANTHER" id="PTHR33175:SF2">
    <property type="entry name" value="INTEGRATION HOST FACTOR SUBUNIT ALPHA"/>
    <property type="match status" value="1"/>
</dbReference>
<feature type="compositionally biased region" description="Basic and acidic residues" evidence="2">
    <location>
        <begin position="206"/>
        <end position="227"/>
    </location>
</feature>
<reference evidence="4 5" key="1">
    <citation type="submission" date="2017-10" db="EMBL/GenBank/DDBJ databases">
        <title>Novel microbial diversity and functional potential in the marine mammal oral microbiome.</title>
        <authorList>
            <person name="Dudek N.K."/>
            <person name="Sun C.L."/>
            <person name="Burstein D."/>
            <person name="Kantor R.S."/>
            <person name="Aliaga Goltsman D.S."/>
            <person name="Bik E.M."/>
            <person name="Thomas B.C."/>
            <person name="Banfield J.F."/>
            <person name="Relman D.A."/>
        </authorList>
    </citation>
    <scope>NUCLEOTIDE SEQUENCE [LARGE SCALE GENOMIC DNA]</scope>
    <source>
        <strain evidence="4">DOLZORAL124_49_17</strain>
    </source>
</reference>